<dbReference type="CDD" id="cd03031">
    <property type="entry name" value="GRX_GRX_like"/>
    <property type="match status" value="1"/>
</dbReference>
<dbReference type="Gene3D" id="3.40.30.10">
    <property type="entry name" value="Glutaredoxin"/>
    <property type="match status" value="1"/>
</dbReference>
<dbReference type="Pfam" id="PF00462">
    <property type="entry name" value="Glutaredoxin"/>
    <property type="match status" value="1"/>
</dbReference>
<reference evidence="3 4" key="3">
    <citation type="journal article" date="2010" name="BMC Genomics">
        <title>Transcriptome sequencing and comparative analysis of cucumber flowers with different sex types.</title>
        <authorList>
            <person name="Guo S."/>
            <person name="Zheng Y."/>
            <person name="Joung J.G."/>
            <person name="Liu S."/>
            <person name="Zhang Z."/>
            <person name="Crasta O.R."/>
            <person name="Sobral B.W."/>
            <person name="Xu Y."/>
            <person name="Huang S."/>
            <person name="Fei Z."/>
        </authorList>
    </citation>
    <scope>NUCLEOTIDE SEQUENCE [LARGE SCALE GENOMIC DNA]</scope>
    <source>
        <strain evidence="4">cv. 9930</strain>
    </source>
</reference>
<evidence type="ECO:0000256" key="1">
    <source>
        <dbReference type="SAM" id="MobiDB-lite"/>
    </source>
</evidence>
<dbReference type="Proteomes" id="UP000029981">
    <property type="component" value="Chromosome 5"/>
</dbReference>
<dbReference type="Gramene" id="KGN50681">
    <property type="protein sequence ID" value="KGN50681"/>
    <property type="gene ID" value="Csa_5G211540"/>
</dbReference>
<feature type="compositionally biased region" description="Polar residues" evidence="1">
    <location>
        <begin position="1"/>
        <end position="17"/>
    </location>
</feature>
<evidence type="ECO:0000313" key="4">
    <source>
        <dbReference type="Proteomes" id="UP000029981"/>
    </source>
</evidence>
<dbReference type="SUPFAM" id="SSF52833">
    <property type="entry name" value="Thioredoxin-like"/>
    <property type="match status" value="1"/>
</dbReference>
<dbReference type="Pfam" id="PF23733">
    <property type="entry name" value="GRXCR1-2_C"/>
    <property type="match status" value="1"/>
</dbReference>
<dbReference type="AlphaFoldDB" id="A0A0A0KSF4"/>
<feature type="region of interest" description="Disordered" evidence="1">
    <location>
        <begin position="1"/>
        <end position="23"/>
    </location>
</feature>
<protein>
    <recommendedName>
        <fullName evidence="2">Glutaredoxin domain-containing protein</fullName>
    </recommendedName>
</protein>
<gene>
    <name evidence="3" type="ORF">Csa_5G211540</name>
</gene>
<dbReference type="eggNOG" id="KOG2824">
    <property type="taxonomic scope" value="Eukaryota"/>
</dbReference>
<sequence>MLSQWLRSPARVQSPSQPRHRHFSCSSFKDIQDLCREDSSSDSGSDSPPNTPKKPSIFHRVRLSTSVLRSWSHRLAVSSTSSSRRDSDHRIILYHTSLRVVRRTFEDCRVVRSILRTLRVPIDERDLSMDSRFVDELHDAIGRKSLSLPRVFIGGRYIGGVEEIKLMNENGELKRLIERLPDVATGPAAAWCCEVCGGIRFVVCEECDGSHKIYIEKIGFRSCNSCNINGLIRCPSCSPMKLRIAGS</sequence>
<dbReference type="KEGG" id="csv:101221950"/>
<evidence type="ECO:0000259" key="2">
    <source>
        <dbReference type="Pfam" id="PF00462"/>
    </source>
</evidence>
<accession>A0A0A0KSF4</accession>
<organism evidence="3 4">
    <name type="scientific">Cucumis sativus</name>
    <name type="common">Cucumber</name>
    <dbReference type="NCBI Taxonomy" id="3659"/>
    <lineage>
        <taxon>Eukaryota</taxon>
        <taxon>Viridiplantae</taxon>
        <taxon>Streptophyta</taxon>
        <taxon>Embryophyta</taxon>
        <taxon>Tracheophyta</taxon>
        <taxon>Spermatophyta</taxon>
        <taxon>Magnoliopsida</taxon>
        <taxon>eudicotyledons</taxon>
        <taxon>Gunneridae</taxon>
        <taxon>Pentapetalae</taxon>
        <taxon>rosids</taxon>
        <taxon>fabids</taxon>
        <taxon>Cucurbitales</taxon>
        <taxon>Cucurbitaceae</taxon>
        <taxon>Benincaseae</taxon>
        <taxon>Cucumis</taxon>
    </lineage>
</organism>
<reference evidence="3 4" key="1">
    <citation type="journal article" date="2009" name="Nat. Genet.">
        <title>The genome of the cucumber, Cucumis sativus L.</title>
        <authorList>
            <person name="Huang S."/>
            <person name="Li R."/>
            <person name="Zhang Z."/>
            <person name="Li L."/>
            <person name="Gu X."/>
            <person name="Fan W."/>
            <person name="Lucas W.J."/>
            <person name="Wang X."/>
            <person name="Xie B."/>
            <person name="Ni P."/>
            <person name="Ren Y."/>
            <person name="Zhu H."/>
            <person name="Li J."/>
            <person name="Lin K."/>
            <person name="Jin W."/>
            <person name="Fei Z."/>
            <person name="Li G."/>
            <person name="Staub J."/>
            <person name="Kilian A."/>
            <person name="van der Vossen E.A."/>
            <person name="Wu Y."/>
            <person name="Guo J."/>
            <person name="He J."/>
            <person name="Jia Z."/>
            <person name="Ren Y."/>
            <person name="Tian G."/>
            <person name="Lu Y."/>
            <person name="Ruan J."/>
            <person name="Qian W."/>
            <person name="Wang M."/>
            <person name="Huang Q."/>
            <person name="Li B."/>
            <person name="Xuan Z."/>
            <person name="Cao J."/>
            <person name="Asan"/>
            <person name="Wu Z."/>
            <person name="Zhang J."/>
            <person name="Cai Q."/>
            <person name="Bai Y."/>
            <person name="Zhao B."/>
            <person name="Han Y."/>
            <person name="Li Y."/>
            <person name="Li X."/>
            <person name="Wang S."/>
            <person name="Shi Q."/>
            <person name="Liu S."/>
            <person name="Cho W.K."/>
            <person name="Kim J.Y."/>
            <person name="Xu Y."/>
            <person name="Heller-Uszynska K."/>
            <person name="Miao H."/>
            <person name="Cheng Z."/>
            <person name="Zhang S."/>
            <person name="Wu J."/>
            <person name="Yang Y."/>
            <person name="Kang H."/>
            <person name="Li M."/>
            <person name="Liang H."/>
            <person name="Ren X."/>
            <person name="Shi Z."/>
            <person name="Wen M."/>
            <person name="Jian M."/>
            <person name="Yang H."/>
            <person name="Zhang G."/>
            <person name="Yang Z."/>
            <person name="Chen R."/>
            <person name="Liu S."/>
            <person name="Li J."/>
            <person name="Ma L."/>
            <person name="Liu H."/>
            <person name="Zhou Y."/>
            <person name="Zhao J."/>
            <person name="Fang X."/>
            <person name="Li G."/>
            <person name="Fang L."/>
            <person name="Li Y."/>
            <person name="Liu D."/>
            <person name="Zheng H."/>
            <person name="Zhang Y."/>
            <person name="Qin N."/>
            <person name="Li Z."/>
            <person name="Yang G."/>
            <person name="Yang S."/>
            <person name="Bolund L."/>
            <person name="Kristiansen K."/>
            <person name="Zheng H."/>
            <person name="Li S."/>
            <person name="Zhang X."/>
            <person name="Yang H."/>
            <person name="Wang J."/>
            <person name="Sun R."/>
            <person name="Zhang B."/>
            <person name="Jiang S."/>
            <person name="Wang J."/>
            <person name="Du Y."/>
            <person name="Li S."/>
        </authorList>
    </citation>
    <scope>NUCLEOTIDE SEQUENCE [LARGE SCALE GENOMIC DNA]</scope>
    <source>
        <strain evidence="4">cv. 9930</strain>
    </source>
</reference>
<reference evidence="3 4" key="4">
    <citation type="journal article" date="2011" name="BMC Genomics">
        <title>RNA-Seq improves annotation of protein-coding genes in the cucumber genome.</title>
        <authorList>
            <person name="Li Z."/>
            <person name="Zhang Z."/>
            <person name="Yan P."/>
            <person name="Huang S."/>
            <person name="Fei Z."/>
            <person name="Lin K."/>
        </authorList>
    </citation>
    <scope>NUCLEOTIDE SEQUENCE [LARGE SCALE GENOMIC DNA]</scope>
    <source>
        <strain evidence="4">cv. 9930</strain>
    </source>
</reference>
<evidence type="ECO:0000313" key="3">
    <source>
        <dbReference type="EMBL" id="KGN50681.1"/>
    </source>
</evidence>
<name>A0A0A0KSF4_CUCSA</name>
<keyword evidence="4" id="KW-1185">Reference proteome</keyword>
<dbReference type="InterPro" id="IPR002109">
    <property type="entry name" value="Glutaredoxin"/>
</dbReference>
<feature type="region of interest" description="Disordered" evidence="1">
    <location>
        <begin position="35"/>
        <end position="56"/>
    </location>
</feature>
<dbReference type="InterPro" id="IPR036249">
    <property type="entry name" value="Thioredoxin-like_sf"/>
</dbReference>
<dbReference type="OMA" id="PSICHRV"/>
<dbReference type="EMBL" id="CM002926">
    <property type="protein sequence ID" value="KGN50681.1"/>
    <property type="molecule type" value="Genomic_DNA"/>
</dbReference>
<feature type="domain" description="Glutaredoxin" evidence="2">
    <location>
        <begin position="96"/>
        <end position="158"/>
    </location>
</feature>
<dbReference type="PANTHER" id="PTHR45669:SF26">
    <property type="entry name" value="GLUTAREDOXIN DOMAIN-CONTAINING PROTEIN"/>
    <property type="match status" value="1"/>
</dbReference>
<dbReference type="OrthoDB" id="423313at2759"/>
<reference evidence="3 4" key="2">
    <citation type="journal article" date="2009" name="PLoS ONE">
        <title>An integrated genetic and cytogenetic map of the cucumber genome.</title>
        <authorList>
            <person name="Ren Y."/>
            <person name="Zhang Z."/>
            <person name="Liu J."/>
            <person name="Staub J.E."/>
            <person name="Han Y."/>
            <person name="Cheng Z."/>
            <person name="Li X."/>
            <person name="Lu J."/>
            <person name="Miao H."/>
            <person name="Kang H."/>
            <person name="Xie B."/>
            <person name="Gu X."/>
            <person name="Wang X."/>
            <person name="Du Y."/>
            <person name="Jin W."/>
            <person name="Huang S."/>
        </authorList>
    </citation>
    <scope>NUCLEOTIDE SEQUENCE [LARGE SCALE GENOMIC DNA]</scope>
    <source>
        <strain evidence="4">cv. 9930</strain>
    </source>
</reference>
<dbReference type="PANTHER" id="PTHR45669">
    <property type="entry name" value="GLUTAREDOXIN DOMAIN-CONTAINING CYSTEINE-RICH PROTEIN CG12206-RELATED"/>
    <property type="match status" value="1"/>
</dbReference>
<dbReference type="PROSITE" id="PS51354">
    <property type="entry name" value="GLUTAREDOXIN_2"/>
    <property type="match status" value="1"/>
</dbReference>
<proteinExistence type="predicted"/>